<dbReference type="GO" id="GO:0036297">
    <property type="term" value="P:interstrand cross-link repair"/>
    <property type="evidence" value="ECO:0007669"/>
    <property type="project" value="InterPro"/>
</dbReference>
<dbReference type="GO" id="GO:0017108">
    <property type="term" value="F:5'-flap endonuclease activity"/>
    <property type="evidence" value="ECO:0007669"/>
    <property type="project" value="TreeGrafter"/>
</dbReference>
<comment type="cofactor">
    <cofactor evidence="8">
        <name>Mg(2+)</name>
        <dbReference type="ChEBI" id="CHEBI:18420"/>
    </cofactor>
    <cofactor evidence="8">
        <name>Mn(2+)</name>
        <dbReference type="ChEBI" id="CHEBI:29035"/>
    </cofactor>
</comment>
<keyword evidence="4 8" id="KW-0479">Metal-binding</keyword>
<evidence type="ECO:0000256" key="1">
    <source>
        <dbReference type="ARBA" id="ARBA00000983"/>
    </source>
</evidence>
<keyword evidence="8" id="KW-0227">DNA damage</keyword>
<dbReference type="Gene3D" id="3.40.1350.10">
    <property type="match status" value="1"/>
</dbReference>
<evidence type="ECO:0000256" key="2">
    <source>
        <dbReference type="ARBA" id="ARBA00005533"/>
    </source>
</evidence>
<evidence type="ECO:0000256" key="6">
    <source>
        <dbReference type="ARBA" id="ARBA00022842"/>
    </source>
</evidence>
<evidence type="ECO:0000256" key="8">
    <source>
        <dbReference type="RuleBase" id="RU365033"/>
    </source>
</evidence>
<dbReference type="GO" id="GO:0008409">
    <property type="term" value="F:5'-3' exonuclease activity"/>
    <property type="evidence" value="ECO:0007669"/>
    <property type="project" value="TreeGrafter"/>
</dbReference>
<sequence length="212" mass="24801">MIEYLTVLPLVREDLDEQNISGKSDRSEFTRSITWLETAVDYELEDVVRSTWCAQNLQETSEINWELFQSVDDFLEFLFCCPRSGLLAVIRRVITDYCNCRSGFPDLTTWNTKTKKVAVVELKGSGDRLSTKQRLWLDYFMRHKIRAEVCHVIGGNERILVSNRIGIGCYRPENQPRKGVTLEIFYQILDIESVFSQYYDIISHFFIVYPLT</sequence>
<dbReference type="AlphaFoldDB" id="A0A016V1X5"/>
<dbReference type="GO" id="GO:0004528">
    <property type="term" value="F:phosphodiesterase I activity"/>
    <property type="evidence" value="ECO:0007669"/>
    <property type="project" value="UniProtKB-EC"/>
</dbReference>
<proteinExistence type="inferred from homology"/>
<dbReference type="InterPro" id="IPR014883">
    <property type="entry name" value="VRR_NUC"/>
</dbReference>
<dbReference type="EC" id="3.1.4.1" evidence="8"/>
<evidence type="ECO:0000256" key="5">
    <source>
        <dbReference type="ARBA" id="ARBA00022801"/>
    </source>
</evidence>
<keyword evidence="11" id="KW-1185">Reference proteome</keyword>
<name>A0A016V1X5_9BILA</name>
<accession>A0A016V1X5</accession>
<comment type="subcellular location">
    <subcellularLocation>
        <location evidence="8">Nucleus</location>
    </subcellularLocation>
</comment>
<comment type="similarity">
    <text evidence="2 8">Belongs to the FAN1 family.</text>
</comment>
<organism evidence="10 11">
    <name type="scientific">Ancylostoma ceylanicum</name>
    <dbReference type="NCBI Taxonomy" id="53326"/>
    <lineage>
        <taxon>Eukaryota</taxon>
        <taxon>Metazoa</taxon>
        <taxon>Ecdysozoa</taxon>
        <taxon>Nematoda</taxon>
        <taxon>Chromadorea</taxon>
        <taxon>Rhabditida</taxon>
        <taxon>Rhabditina</taxon>
        <taxon>Rhabditomorpha</taxon>
        <taxon>Strongyloidea</taxon>
        <taxon>Ancylostomatidae</taxon>
        <taxon>Ancylostomatinae</taxon>
        <taxon>Ancylostoma</taxon>
    </lineage>
</organism>
<dbReference type="OrthoDB" id="76364at2759"/>
<evidence type="ECO:0000313" key="10">
    <source>
        <dbReference type="EMBL" id="EYC21251.1"/>
    </source>
</evidence>
<evidence type="ECO:0000256" key="7">
    <source>
        <dbReference type="ARBA" id="ARBA00023211"/>
    </source>
</evidence>
<evidence type="ECO:0000256" key="3">
    <source>
        <dbReference type="ARBA" id="ARBA00022722"/>
    </source>
</evidence>
<evidence type="ECO:0000256" key="4">
    <source>
        <dbReference type="ARBA" id="ARBA00022723"/>
    </source>
</evidence>
<feature type="domain" description="VRR-NUC" evidence="9">
    <location>
        <begin position="39"/>
        <end position="154"/>
    </location>
</feature>
<keyword evidence="5 8" id="KW-0378">Hydrolase</keyword>
<dbReference type="GO" id="GO:0005634">
    <property type="term" value="C:nucleus"/>
    <property type="evidence" value="ECO:0007669"/>
    <property type="project" value="UniProtKB-SubCell"/>
</dbReference>
<dbReference type="STRING" id="53326.A0A016V1X5"/>
<dbReference type="PANTHER" id="PTHR15749">
    <property type="entry name" value="FANCONI-ASSOCIATED NUCLEASE 1"/>
    <property type="match status" value="1"/>
</dbReference>
<dbReference type="PANTHER" id="PTHR15749:SF4">
    <property type="entry name" value="FANCONI-ASSOCIATED NUCLEASE 1"/>
    <property type="match status" value="1"/>
</dbReference>
<gene>
    <name evidence="10" type="primary">Acey_s0020.g79</name>
    <name evidence="10" type="ORF">Y032_0020g79</name>
</gene>
<dbReference type="GO" id="GO:0070336">
    <property type="term" value="F:flap-structured DNA binding"/>
    <property type="evidence" value="ECO:0007669"/>
    <property type="project" value="TreeGrafter"/>
</dbReference>
<comment type="catalytic activity">
    <reaction evidence="1 8">
        <text>Hydrolytically removes 5'-nucleotides successively from the 3'-hydroxy termini of 3'-hydroxy-terminated oligonucleotides.</text>
        <dbReference type="EC" id="3.1.4.1"/>
    </reaction>
</comment>
<evidence type="ECO:0000259" key="9">
    <source>
        <dbReference type="SMART" id="SM00990"/>
    </source>
</evidence>
<evidence type="ECO:0000313" key="11">
    <source>
        <dbReference type="Proteomes" id="UP000024635"/>
    </source>
</evidence>
<dbReference type="Pfam" id="PF08774">
    <property type="entry name" value="VRR_NUC"/>
    <property type="match status" value="1"/>
</dbReference>
<dbReference type="Proteomes" id="UP000024635">
    <property type="component" value="Unassembled WGS sequence"/>
</dbReference>
<reference evidence="11" key="1">
    <citation type="journal article" date="2015" name="Nat. Genet.">
        <title>The genome and transcriptome of the zoonotic hookworm Ancylostoma ceylanicum identify infection-specific gene families.</title>
        <authorList>
            <person name="Schwarz E.M."/>
            <person name="Hu Y."/>
            <person name="Antoshechkin I."/>
            <person name="Miller M.M."/>
            <person name="Sternberg P.W."/>
            <person name="Aroian R.V."/>
        </authorList>
    </citation>
    <scope>NUCLEOTIDE SEQUENCE</scope>
    <source>
        <strain evidence="11">HY135</strain>
    </source>
</reference>
<keyword evidence="3 8" id="KW-0540">Nuclease</keyword>
<protein>
    <recommendedName>
        <fullName evidence="8">Fanconi-associated nuclease</fullName>
        <ecNumber evidence="8">3.1.4.1</ecNumber>
    </recommendedName>
</protein>
<keyword evidence="8" id="KW-0539">Nucleus</keyword>
<dbReference type="InterPro" id="IPR033315">
    <property type="entry name" value="Fan1-like"/>
</dbReference>
<keyword evidence="7 8" id="KW-0464">Manganese</keyword>
<dbReference type="EMBL" id="JARK01001356">
    <property type="protein sequence ID" value="EYC21251.1"/>
    <property type="molecule type" value="Genomic_DNA"/>
</dbReference>
<dbReference type="GO" id="GO:0046872">
    <property type="term" value="F:metal ion binding"/>
    <property type="evidence" value="ECO:0007669"/>
    <property type="project" value="UniProtKB-KW"/>
</dbReference>
<dbReference type="InterPro" id="IPR011856">
    <property type="entry name" value="tRNA_endonuc-like_dom_sf"/>
</dbReference>
<comment type="caution">
    <text evidence="10">The sequence shown here is derived from an EMBL/GenBank/DDBJ whole genome shotgun (WGS) entry which is preliminary data.</text>
</comment>
<dbReference type="SMART" id="SM00990">
    <property type="entry name" value="VRR_NUC"/>
    <property type="match status" value="1"/>
</dbReference>
<comment type="function">
    <text evidence="8">Nuclease required for the repair of DNA interstrand cross-links (ICL). Acts as a 5'-3' exonuclease that anchors at a cut end of DNA and cleaves DNA successively at every third nucleotide, allowing to excise an ICL from one strand through flanking incisions.</text>
</comment>
<keyword evidence="8" id="KW-0234">DNA repair</keyword>
<keyword evidence="6 8" id="KW-0460">Magnesium</keyword>